<proteinExistence type="predicted"/>
<evidence type="ECO:0000256" key="1">
    <source>
        <dbReference type="SAM" id="MobiDB-lite"/>
    </source>
</evidence>
<feature type="region of interest" description="Disordered" evidence="1">
    <location>
        <begin position="48"/>
        <end position="74"/>
    </location>
</feature>
<accession>A0A2G9RYM9</accession>
<protein>
    <submittedName>
        <fullName evidence="2">Uncharacterized protein</fullName>
    </submittedName>
</protein>
<sequence>ISLKFGKQQQQTLEIDSIWMSSKLLNHELHHYFALCFGEVRIRTDLQGLSLPPQRTPRAPSEAGPGRSGDNTSISPSVLKVLTQVSLGLVDVSKNV</sequence>
<keyword evidence="3" id="KW-1185">Reference proteome</keyword>
<name>A0A2G9RYM9_AQUCT</name>
<dbReference type="Proteomes" id="UP000228934">
    <property type="component" value="Unassembled WGS sequence"/>
</dbReference>
<organism evidence="2 3">
    <name type="scientific">Aquarana catesbeiana</name>
    <name type="common">American bullfrog</name>
    <name type="synonym">Rana catesbeiana</name>
    <dbReference type="NCBI Taxonomy" id="8400"/>
    <lineage>
        <taxon>Eukaryota</taxon>
        <taxon>Metazoa</taxon>
        <taxon>Chordata</taxon>
        <taxon>Craniata</taxon>
        <taxon>Vertebrata</taxon>
        <taxon>Euteleostomi</taxon>
        <taxon>Amphibia</taxon>
        <taxon>Batrachia</taxon>
        <taxon>Anura</taxon>
        <taxon>Neobatrachia</taxon>
        <taxon>Ranoidea</taxon>
        <taxon>Ranidae</taxon>
        <taxon>Aquarana</taxon>
    </lineage>
</organism>
<dbReference type="AlphaFoldDB" id="A0A2G9RYM9"/>
<dbReference type="InterPro" id="IPR045167">
    <property type="entry name" value="Hobbit"/>
</dbReference>
<dbReference type="EMBL" id="KV927914">
    <property type="protein sequence ID" value="PIO33009.1"/>
    <property type="molecule type" value="Genomic_DNA"/>
</dbReference>
<gene>
    <name evidence="2" type="ORF">AB205_0034950</name>
</gene>
<dbReference type="OrthoDB" id="9374669at2759"/>
<evidence type="ECO:0000313" key="2">
    <source>
        <dbReference type="EMBL" id="PIO33009.1"/>
    </source>
</evidence>
<dbReference type="Pfam" id="PF10344">
    <property type="entry name" value="Hobbit"/>
    <property type="match status" value="1"/>
</dbReference>
<evidence type="ECO:0000313" key="3">
    <source>
        <dbReference type="Proteomes" id="UP000228934"/>
    </source>
</evidence>
<feature type="non-terminal residue" evidence="2">
    <location>
        <position position="1"/>
    </location>
</feature>
<reference evidence="3" key="1">
    <citation type="journal article" date="2017" name="Nat. Commun.">
        <title>The North American bullfrog draft genome provides insight into hormonal regulation of long noncoding RNA.</title>
        <authorList>
            <person name="Hammond S.A."/>
            <person name="Warren R.L."/>
            <person name="Vandervalk B.P."/>
            <person name="Kucuk E."/>
            <person name="Khan H."/>
            <person name="Gibb E.A."/>
            <person name="Pandoh P."/>
            <person name="Kirk H."/>
            <person name="Zhao Y."/>
            <person name="Jones M."/>
            <person name="Mungall A.J."/>
            <person name="Coope R."/>
            <person name="Pleasance S."/>
            <person name="Moore R.A."/>
            <person name="Holt R.A."/>
            <person name="Round J.M."/>
            <person name="Ohora S."/>
            <person name="Walle B.V."/>
            <person name="Veldhoen N."/>
            <person name="Helbing C.C."/>
            <person name="Birol I."/>
        </authorList>
    </citation>
    <scope>NUCLEOTIDE SEQUENCE [LARGE SCALE GENOMIC DNA]</scope>
</reference>